<dbReference type="AlphaFoldDB" id="A0A3A3H3Q6"/>
<dbReference type="InterPro" id="IPR056739">
    <property type="entry name" value="NfeD_membrane"/>
</dbReference>
<keyword evidence="2 5" id="KW-0812">Transmembrane</keyword>
<dbReference type="GO" id="GO:0005886">
    <property type="term" value="C:plasma membrane"/>
    <property type="evidence" value="ECO:0007669"/>
    <property type="project" value="TreeGrafter"/>
</dbReference>
<evidence type="ECO:0000313" key="9">
    <source>
        <dbReference type="EMBL" id="RJG26132.1"/>
    </source>
</evidence>
<reference evidence="9 10" key="1">
    <citation type="submission" date="2018-09" db="EMBL/GenBank/DDBJ databases">
        <title>Paenibacillus SK2017-BO5.</title>
        <authorList>
            <person name="Piskunova J.V."/>
            <person name="Dubiley S.A."/>
            <person name="Severinov K.V."/>
        </authorList>
    </citation>
    <scope>NUCLEOTIDE SEQUENCE [LARGE SCALE GENOMIC DNA]</scope>
    <source>
        <strain evidence="9 10">BO5</strain>
    </source>
</reference>
<gene>
    <name evidence="9" type="ORF">DQX05_04380</name>
</gene>
<feature type="domain" description="NfeD integral membrane" evidence="7">
    <location>
        <begin position="254"/>
        <end position="367"/>
    </location>
</feature>
<dbReference type="InterPro" id="IPR012340">
    <property type="entry name" value="NA-bd_OB-fold"/>
</dbReference>
<feature type="domain" description="NfeD1b N-terminal" evidence="8">
    <location>
        <begin position="46"/>
        <end position="235"/>
    </location>
</feature>
<name>A0A3A3H3Q6_PANTH</name>
<dbReference type="RefSeq" id="WP_119791189.1">
    <property type="nucleotide sequence ID" value="NZ_QYZD01000002.1"/>
</dbReference>
<keyword evidence="3 5" id="KW-1133">Transmembrane helix</keyword>
<dbReference type="PANTHER" id="PTHR33507">
    <property type="entry name" value="INNER MEMBRANE PROTEIN YBBJ"/>
    <property type="match status" value="1"/>
</dbReference>
<sequence length="457" mass="47882">MKHPFKHRFAAIGILWLMAAAVLLGMLGPVVSSVQAEGEAGKGSAVVIPIKGTVDPVMKSFLFRALDEAEQLQPDAVIFDMDTPGGYVDVSMELSQRIIGSPARTVVLVHGKAASAGSFLALSANEIAMTPGSAIGSAALVDSSHKYVDDPKAVALWVSQMVSAAEKNGRDTGVATAMADLQAKMELPQLNRTKQPGEVLSLSVNEAKQAGYLEYEASSVEDLLSKMNLGGAQVIRIEPSGAERLAAYLVTPAIATLLLFLGIAGVAIELIVPGFGVPGILGILGFGLYFFGHFIAGLAGVETIVLLLIGLVLLALEMFIPSFGILGILGAISLISGVVRAAYDTGNALMSLGIAFVAAVVVVVIIARVFKHRGIWNRFILKDALTSEQGYVSSTDHMELIGKVGKALTPLRPSGTILLDGHKYDVVADGAFIAKDEQVVVVMTEGARIVVSPHESS</sequence>
<comment type="subcellular location">
    <subcellularLocation>
        <location evidence="1">Membrane</location>
        <topology evidence="1">Multi-pass membrane protein</topology>
    </subcellularLocation>
</comment>
<organism evidence="9 10">
    <name type="scientific">Paenibacillus thiaminolyticus</name>
    <name type="common">Bacillus thiaminolyticus</name>
    <dbReference type="NCBI Taxonomy" id="49283"/>
    <lineage>
        <taxon>Bacteria</taxon>
        <taxon>Bacillati</taxon>
        <taxon>Bacillota</taxon>
        <taxon>Bacilli</taxon>
        <taxon>Bacillales</taxon>
        <taxon>Paenibacillaceae</taxon>
        <taxon>Paenibacillus</taxon>
    </lineage>
</organism>
<accession>A0A3A3H3Q6</accession>
<dbReference type="Pfam" id="PF01957">
    <property type="entry name" value="NfeD"/>
    <property type="match status" value="1"/>
</dbReference>
<dbReference type="InterPro" id="IPR029045">
    <property type="entry name" value="ClpP/crotonase-like_dom_sf"/>
</dbReference>
<feature type="transmembrane region" description="Helical" evidence="5">
    <location>
        <begin position="270"/>
        <end position="291"/>
    </location>
</feature>
<feature type="transmembrane region" description="Helical" evidence="5">
    <location>
        <begin position="349"/>
        <end position="370"/>
    </location>
</feature>
<proteinExistence type="predicted"/>
<dbReference type="CDD" id="cd07021">
    <property type="entry name" value="Clp_protease_NfeD_like"/>
    <property type="match status" value="1"/>
</dbReference>
<evidence type="ECO:0000256" key="3">
    <source>
        <dbReference type="ARBA" id="ARBA00022989"/>
    </source>
</evidence>
<dbReference type="InterPro" id="IPR002810">
    <property type="entry name" value="NfeD-like_C"/>
</dbReference>
<evidence type="ECO:0000259" key="8">
    <source>
        <dbReference type="Pfam" id="PF25145"/>
    </source>
</evidence>
<evidence type="ECO:0000259" key="7">
    <source>
        <dbReference type="Pfam" id="PF24961"/>
    </source>
</evidence>
<dbReference type="Proteomes" id="UP000266177">
    <property type="component" value="Unassembled WGS sequence"/>
</dbReference>
<evidence type="ECO:0000259" key="6">
    <source>
        <dbReference type="Pfam" id="PF01957"/>
    </source>
</evidence>
<dbReference type="Pfam" id="PF24961">
    <property type="entry name" value="NfeD_membrane"/>
    <property type="match status" value="1"/>
</dbReference>
<dbReference type="SUPFAM" id="SSF141322">
    <property type="entry name" value="NfeD domain-like"/>
    <property type="match status" value="1"/>
</dbReference>
<evidence type="ECO:0000256" key="1">
    <source>
        <dbReference type="ARBA" id="ARBA00004141"/>
    </source>
</evidence>
<feature type="transmembrane region" description="Helical" evidence="5">
    <location>
        <begin position="245"/>
        <end position="263"/>
    </location>
</feature>
<evidence type="ECO:0000256" key="5">
    <source>
        <dbReference type="SAM" id="Phobius"/>
    </source>
</evidence>
<dbReference type="PANTHER" id="PTHR33507:SF3">
    <property type="entry name" value="INNER MEMBRANE PROTEIN YBBJ"/>
    <property type="match status" value="1"/>
</dbReference>
<dbReference type="OrthoDB" id="9806253at2"/>
<keyword evidence="4 5" id="KW-0472">Membrane</keyword>
<dbReference type="Pfam" id="PF25145">
    <property type="entry name" value="NfeD1b_N"/>
    <property type="match status" value="1"/>
</dbReference>
<feature type="domain" description="NfeD-like C-terminal" evidence="6">
    <location>
        <begin position="399"/>
        <end position="453"/>
    </location>
</feature>
<comment type="caution">
    <text evidence="9">The sequence shown here is derived from an EMBL/GenBank/DDBJ whole genome shotgun (WGS) entry which is preliminary data.</text>
</comment>
<dbReference type="InterPro" id="IPR056738">
    <property type="entry name" value="NfeD1b_N"/>
</dbReference>
<dbReference type="Gene3D" id="3.90.226.10">
    <property type="entry name" value="2-enoyl-CoA Hydratase, Chain A, domain 1"/>
    <property type="match status" value="1"/>
</dbReference>
<dbReference type="Gene3D" id="2.40.50.140">
    <property type="entry name" value="Nucleic acid-binding proteins"/>
    <property type="match status" value="1"/>
</dbReference>
<dbReference type="InterPro" id="IPR052165">
    <property type="entry name" value="Membrane_assoc_protease"/>
</dbReference>
<dbReference type="EMBL" id="QYZD01000002">
    <property type="protein sequence ID" value="RJG26132.1"/>
    <property type="molecule type" value="Genomic_DNA"/>
</dbReference>
<evidence type="ECO:0000313" key="10">
    <source>
        <dbReference type="Proteomes" id="UP000266177"/>
    </source>
</evidence>
<evidence type="ECO:0000256" key="2">
    <source>
        <dbReference type="ARBA" id="ARBA00022692"/>
    </source>
</evidence>
<dbReference type="SUPFAM" id="SSF52096">
    <property type="entry name" value="ClpP/crotonase"/>
    <property type="match status" value="1"/>
</dbReference>
<evidence type="ECO:0000256" key="4">
    <source>
        <dbReference type="ARBA" id="ARBA00023136"/>
    </source>
</evidence>
<protein>
    <submittedName>
        <fullName evidence="9">Nodulation protein NfeD</fullName>
    </submittedName>
</protein>